<dbReference type="Proteomes" id="UP000054632">
    <property type="component" value="Unassembled WGS sequence"/>
</dbReference>
<dbReference type="AlphaFoldDB" id="A0A0V1C7M4"/>
<evidence type="ECO:0000313" key="2">
    <source>
        <dbReference type="Proteomes" id="UP000054632"/>
    </source>
</evidence>
<sequence length="32" mass="3726">MSSIGFPSVKVFHSEVSEFRHESKVLQFDTNR</sequence>
<evidence type="ECO:0000313" key="1">
    <source>
        <dbReference type="EMBL" id="KRY45290.1"/>
    </source>
</evidence>
<reference evidence="1 2" key="1">
    <citation type="submission" date="2015-01" db="EMBL/GenBank/DDBJ databases">
        <title>Evolution of Trichinella species and genotypes.</title>
        <authorList>
            <person name="Korhonen P.K."/>
            <person name="Edoardo P."/>
            <person name="Giuseppe L.R."/>
            <person name="Gasser R.B."/>
        </authorList>
    </citation>
    <scope>NUCLEOTIDE SEQUENCE [LARGE SCALE GENOMIC DNA]</scope>
    <source>
        <strain evidence="1">ISS13</strain>
    </source>
</reference>
<proteinExistence type="predicted"/>
<dbReference type="EMBL" id="JYDR01004133">
    <property type="protein sequence ID" value="KRY45290.1"/>
    <property type="molecule type" value="Genomic_DNA"/>
</dbReference>
<comment type="caution">
    <text evidence="1">The sequence shown here is derived from an EMBL/GenBank/DDBJ whole genome shotgun (WGS) entry which is preliminary data.</text>
</comment>
<organism evidence="1 2">
    <name type="scientific">Trichinella pseudospiralis</name>
    <name type="common">Parasitic roundworm</name>
    <dbReference type="NCBI Taxonomy" id="6337"/>
    <lineage>
        <taxon>Eukaryota</taxon>
        <taxon>Metazoa</taxon>
        <taxon>Ecdysozoa</taxon>
        <taxon>Nematoda</taxon>
        <taxon>Enoplea</taxon>
        <taxon>Dorylaimia</taxon>
        <taxon>Trichinellida</taxon>
        <taxon>Trichinellidae</taxon>
        <taxon>Trichinella</taxon>
    </lineage>
</organism>
<protein>
    <submittedName>
        <fullName evidence="1">Uncharacterized protein</fullName>
    </submittedName>
</protein>
<gene>
    <name evidence="1" type="ORF">T4A_1906</name>
</gene>
<name>A0A0V1C7M4_TRIPS</name>
<accession>A0A0V1C7M4</accession>